<dbReference type="SMART" id="SM00387">
    <property type="entry name" value="HATPase_c"/>
    <property type="match status" value="1"/>
</dbReference>
<dbReference type="Gene3D" id="3.40.50.2300">
    <property type="match status" value="1"/>
</dbReference>
<dbReference type="RefSeq" id="WP_282584846.1">
    <property type="nucleotide sequence ID" value="NZ_JAMOIM010000006.1"/>
</dbReference>
<dbReference type="PRINTS" id="PR00344">
    <property type="entry name" value="BCTRLSENSOR"/>
</dbReference>
<dbReference type="SMART" id="SM00448">
    <property type="entry name" value="REC"/>
    <property type="match status" value="1"/>
</dbReference>
<dbReference type="InterPro" id="IPR011006">
    <property type="entry name" value="CheY-like_superfamily"/>
</dbReference>
<dbReference type="AlphaFoldDB" id="A0AA41YTV0"/>
<dbReference type="EC" id="2.7.13.3" evidence="2"/>
<reference evidence="8" key="1">
    <citation type="submission" date="2022-05" db="EMBL/GenBank/DDBJ databases">
        <authorList>
            <person name="Pankratov T."/>
        </authorList>
    </citation>
    <scope>NUCLEOTIDE SEQUENCE</scope>
    <source>
        <strain evidence="8">BP6-180914</strain>
    </source>
</reference>
<dbReference type="SUPFAM" id="SSF47384">
    <property type="entry name" value="Homodimeric domain of signal transducing histidine kinase"/>
    <property type="match status" value="1"/>
</dbReference>
<dbReference type="Pfam" id="PF00512">
    <property type="entry name" value="HisKA"/>
    <property type="match status" value="1"/>
</dbReference>
<feature type="domain" description="Response regulatory" evidence="6">
    <location>
        <begin position="532"/>
        <end position="643"/>
    </location>
</feature>
<keyword evidence="9" id="KW-1185">Reference proteome</keyword>
<dbReference type="PROSITE" id="PS50110">
    <property type="entry name" value="RESPONSE_REGULATORY"/>
    <property type="match status" value="1"/>
</dbReference>
<evidence type="ECO:0000256" key="1">
    <source>
        <dbReference type="ARBA" id="ARBA00000085"/>
    </source>
</evidence>
<dbReference type="Gene3D" id="1.10.287.130">
    <property type="match status" value="1"/>
</dbReference>
<dbReference type="InterPro" id="IPR000700">
    <property type="entry name" value="PAS-assoc_C"/>
</dbReference>
<sequence>MISLPADLWEQIAQSSWAAICVFDTSFRLIAFNKAHNDEFFRVNGYYTKIGDVFPDLFVPEQAKVMRAQMARALTGEIFSVVEEFGNPVIGHPCWEISYAPIRDADGTIVGAFHVALDVGPRLRAEAALSATKTLEEQVAASTKELRENRARLHSIFETSLGFQALLTKNGVLIDANAAFLEAIGQPLRSVVGATFWETPWFSKTPSIGEVVRAAAMSAAEGAIVRQEIQVDLPVGGLRWFDFAMRPIRDEAADVVALAAEAVETTERRHAEEALRQSQKMEAVGQLTGGIAHDFNNLLMAISGNLQLAKRRTDDGHPARRYLDNASLAVDTGAKLTSQLLAFSRTQKLDISRVELDPVLRHARDLVSTALGPNIDVQLRLDAEGLWTMTDADQLRLAILNLALNSRDAMPEGGSLVLASGSGRGRLKPDGPEADYLWVRVVDTGCGMPADVVSKAFDPFFTTKPRGQGTGLGLAQVYGFALQSNGDLRVSSSVGAGTTIEILLPRVEALTSAAASPGESRIAPLKAGDGRLLLVIDDDHSVRSVMVDALEAIGFKVVEAASGEEGLRLLEQIRPDAAIIDFVMPGMNGAEVGRRVQSMRPGLPIVFVSGYFDTIALDGISGAVVLRKPFDVDGLNRTVRELIH</sequence>
<dbReference type="CDD" id="cd00156">
    <property type="entry name" value="REC"/>
    <property type="match status" value="1"/>
</dbReference>
<proteinExistence type="predicted"/>
<evidence type="ECO:0000259" key="6">
    <source>
        <dbReference type="PROSITE" id="PS50110"/>
    </source>
</evidence>
<dbReference type="InterPro" id="IPR036890">
    <property type="entry name" value="HATPase_C_sf"/>
</dbReference>
<name>A0AA41YTV0_9HYPH</name>
<dbReference type="EMBL" id="JAMOIM010000006">
    <property type="protein sequence ID" value="MCW6508474.1"/>
    <property type="molecule type" value="Genomic_DNA"/>
</dbReference>
<dbReference type="InterPro" id="IPR013656">
    <property type="entry name" value="PAS_4"/>
</dbReference>
<comment type="catalytic activity">
    <reaction evidence="1">
        <text>ATP + protein L-histidine = ADP + protein N-phospho-L-histidine.</text>
        <dbReference type="EC" id="2.7.13.3"/>
    </reaction>
</comment>
<comment type="caution">
    <text evidence="8">The sequence shown here is derived from an EMBL/GenBank/DDBJ whole genome shotgun (WGS) entry which is preliminary data.</text>
</comment>
<evidence type="ECO:0000313" key="8">
    <source>
        <dbReference type="EMBL" id="MCW6508474.1"/>
    </source>
</evidence>
<protein>
    <recommendedName>
        <fullName evidence="2">histidine kinase</fullName>
        <ecNumber evidence="2">2.7.13.3</ecNumber>
    </recommendedName>
</protein>
<dbReference type="Gene3D" id="3.30.565.10">
    <property type="entry name" value="Histidine kinase-like ATPase, C-terminal domain"/>
    <property type="match status" value="1"/>
</dbReference>
<dbReference type="Gene3D" id="3.30.450.20">
    <property type="entry name" value="PAS domain"/>
    <property type="match status" value="2"/>
</dbReference>
<evidence type="ECO:0000259" key="7">
    <source>
        <dbReference type="PROSITE" id="PS50113"/>
    </source>
</evidence>
<dbReference type="SMART" id="SM00388">
    <property type="entry name" value="HisKA"/>
    <property type="match status" value="1"/>
</dbReference>
<evidence type="ECO:0000256" key="4">
    <source>
        <dbReference type="PROSITE-ProRule" id="PRU00169"/>
    </source>
</evidence>
<dbReference type="InterPro" id="IPR004358">
    <property type="entry name" value="Sig_transdc_His_kin-like_C"/>
</dbReference>
<feature type="domain" description="PAC" evidence="7">
    <location>
        <begin position="225"/>
        <end position="277"/>
    </location>
</feature>
<keyword evidence="3 4" id="KW-0597">Phosphoprotein</keyword>
<accession>A0AA41YTV0</accession>
<dbReference type="InterPro" id="IPR003661">
    <property type="entry name" value="HisK_dim/P_dom"/>
</dbReference>
<dbReference type="SUPFAM" id="SSF55785">
    <property type="entry name" value="PYP-like sensor domain (PAS domain)"/>
    <property type="match status" value="2"/>
</dbReference>
<evidence type="ECO:0000313" key="9">
    <source>
        <dbReference type="Proteomes" id="UP001165667"/>
    </source>
</evidence>
<organism evidence="8 9">
    <name type="scientific">Lichenifustis flavocetrariae</name>
    <dbReference type="NCBI Taxonomy" id="2949735"/>
    <lineage>
        <taxon>Bacteria</taxon>
        <taxon>Pseudomonadati</taxon>
        <taxon>Pseudomonadota</taxon>
        <taxon>Alphaproteobacteria</taxon>
        <taxon>Hyphomicrobiales</taxon>
        <taxon>Lichenihabitantaceae</taxon>
        <taxon>Lichenifustis</taxon>
    </lineage>
</organism>
<feature type="domain" description="Histidine kinase" evidence="5">
    <location>
        <begin position="290"/>
        <end position="508"/>
    </location>
</feature>
<dbReference type="InterPro" id="IPR036097">
    <property type="entry name" value="HisK_dim/P_sf"/>
</dbReference>
<dbReference type="InterPro" id="IPR005467">
    <property type="entry name" value="His_kinase_dom"/>
</dbReference>
<evidence type="ECO:0000256" key="2">
    <source>
        <dbReference type="ARBA" id="ARBA00012438"/>
    </source>
</evidence>
<dbReference type="Proteomes" id="UP001165667">
    <property type="component" value="Unassembled WGS sequence"/>
</dbReference>
<evidence type="ECO:0000259" key="5">
    <source>
        <dbReference type="PROSITE" id="PS50109"/>
    </source>
</evidence>
<dbReference type="Pfam" id="PF00072">
    <property type="entry name" value="Response_reg"/>
    <property type="match status" value="1"/>
</dbReference>
<dbReference type="Pfam" id="PF02518">
    <property type="entry name" value="HATPase_c"/>
    <property type="match status" value="1"/>
</dbReference>
<dbReference type="InterPro" id="IPR035965">
    <property type="entry name" value="PAS-like_dom_sf"/>
</dbReference>
<evidence type="ECO:0000256" key="3">
    <source>
        <dbReference type="ARBA" id="ARBA00022553"/>
    </source>
</evidence>
<dbReference type="InterPro" id="IPR000014">
    <property type="entry name" value="PAS"/>
</dbReference>
<dbReference type="InterPro" id="IPR003594">
    <property type="entry name" value="HATPase_dom"/>
</dbReference>
<dbReference type="PANTHER" id="PTHR43065:SF49">
    <property type="entry name" value="HISTIDINE KINASE"/>
    <property type="match status" value="1"/>
</dbReference>
<dbReference type="CDD" id="cd00082">
    <property type="entry name" value="HisKA"/>
    <property type="match status" value="1"/>
</dbReference>
<feature type="modified residue" description="4-aspartylphosphate" evidence="4">
    <location>
        <position position="581"/>
    </location>
</feature>
<dbReference type="PROSITE" id="PS50113">
    <property type="entry name" value="PAC"/>
    <property type="match status" value="1"/>
</dbReference>
<dbReference type="InterPro" id="IPR001789">
    <property type="entry name" value="Sig_transdc_resp-reg_receiver"/>
</dbReference>
<dbReference type="PANTHER" id="PTHR43065">
    <property type="entry name" value="SENSOR HISTIDINE KINASE"/>
    <property type="match status" value="1"/>
</dbReference>
<dbReference type="SUPFAM" id="SSF55874">
    <property type="entry name" value="ATPase domain of HSP90 chaperone/DNA topoisomerase II/histidine kinase"/>
    <property type="match status" value="1"/>
</dbReference>
<dbReference type="GO" id="GO:0000155">
    <property type="term" value="F:phosphorelay sensor kinase activity"/>
    <property type="evidence" value="ECO:0007669"/>
    <property type="project" value="InterPro"/>
</dbReference>
<gene>
    <name evidence="8" type="ORF">M8523_10640</name>
</gene>
<dbReference type="NCBIfam" id="TIGR00229">
    <property type="entry name" value="sensory_box"/>
    <property type="match status" value="2"/>
</dbReference>
<dbReference type="PROSITE" id="PS50109">
    <property type="entry name" value="HIS_KIN"/>
    <property type="match status" value="1"/>
</dbReference>
<dbReference type="SUPFAM" id="SSF52172">
    <property type="entry name" value="CheY-like"/>
    <property type="match status" value="1"/>
</dbReference>
<dbReference type="Pfam" id="PF08448">
    <property type="entry name" value="PAS_4"/>
    <property type="match status" value="2"/>
</dbReference>